<protein>
    <submittedName>
        <fullName evidence="1">Spore coat protein CotH</fullName>
    </submittedName>
</protein>
<dbReference type="STRING" id="381764.Fnod_1582"/>
<dbReference type="InterPro" id="IPR026876">
    <property type="entry name" value="Fn3_assoc_repeat"/>
</dbReference>
<dbReference type="Pfam" id="PF13287">
    <property type="entry name" value="Fn3_assoc"/>
    <property type="match status" value="1"/>
</dbReference>
<evidence type="ECO:0000313" key="2">
    <source>
        <dbReference type="Proteomes" id="UP000002415"/>
    </source>
</evidence>
<dbReference type="HOGENOM" id="CLU_008731_1_0_0"/>
<organism evidence="1 2">
    <name type="scientific">Fervidobacterium nodosum (strain ATCC 35602 / DSM 5306 / Rt17-B1)</name>
    <dbReference type="NCBI Taxonomy" id="381764"/>
    <lineage>
        <taxon>Bacteria</taxon>
        <taxon>Thermotogati</taxon>
        <taxon>Thermotogota</taxon>
        <taxon>Thermotogae</taxon>
        <taxon>Thermotogales</taxon>
        <taxon>Fervidobacteriaceae</taxon>
        <taxon>Fervidobacterium</taxon>
    </lineage>
</organism>
<evidence type="ECO:0000313" key="1">
    <source>
        <dbReference type="EMBL" id="ABS61425.1"/>
    </source>
</evidence>
<name>A7HNE2_FERNB</name>
<keyword evidence="2" id="KW-1185">Reference proteome</keyword>
<proteinExistence type="predicted"/>
<dbReference type="RefSeq" id="WP_011994727.1">
    <property type="nucleotide sequence ID" value="NC_009718.1"/>
</dbReference>
<dbReference type="InterPro" id="IPR014867">
    <property type="entry name" value="Spore_coat_CotH_CotH2/3/7"/>
</dbReference>
<sequence length="527" mass="62462">MKKILLLLAITILCFLSVSLFSQLLISHESGFYDITITVEIKSTVGGEIYYTIDGSTPRIDSKNTFKYSQPLVIQKNYENEYMYIPTSPIWEKPSGTFEKATVLRVIEVSNGNITDSTVRTYFIGVNHKLPVFSIITDPENLFDDEKGIYVPGKLFDPSNPFWTGNYQQRGDTSERPAIMEYFEEGKLKYRTEIGIRIHGEFTRSLPIKSLRLYARNKEKEFRYPFFGRIGYKKLLLRNAGNDWETAYMRDVFTQRLFKNLNFDTQDNYSVVHYINGEYWGISYLMEYYDQRYLQVKYGVNEKNTVIINYDLTIQDGKEGDQKSFLDLMDFVRNNDLSIKENYDKVCEMIDIDNFIDFKIAEILSANTDWLGNNERIWRVLKPENNKYGDGKWRWMMYDMDLAMWDPTHDTLKTAIFGDPEIPWTTTEEATLILKKLLENEEFRAKFTERFYYILNNIFIPELAESIADDIIGKLNDEMKRHSQRWGKPTYEAWQNESEWVKKFVEYRRDIIRSIFEENFIKYSMKK</sequence>
<keyword evidence="1" id="KW-0946">Virion</keyword>
<accession>A7HNE2</accession>
<dbReference type="eggNOG" id="ENOG502ZBWY">
    <property type="taxonomic scope" value="Bacteria"/>
</dbReference>
<reference evidence="1 2" key="1">
    <citation type="submission" date="2007-07" db="EMBL/GenBank/DDBJ databases">
        <title>Complete sequence of Fervidobacterium nodosum Rt17-B1.</title>
        <authorList>
            <consortium name="US DOE Joint Genome Institute"/>
            <person name="Copeland A."/>
            <person name="Lucas S."/>
            <person name="Lapidus A."/>
            <person name="Barry K."/>
            <person name="Glavina del Rio T."/>
            <person name="Dalin E."/>
            <person name="Tice H."/>
            <person name="Pitluck S."/>
            <person name="Saunders E."/>
            <person name="Brettin T."/>
            <person name="Bruce D."/>
            <person name="Detter J.C."/>
            <person name="Han C."/>
            <person name="Schmutz J."/>
            <person name="Larimer F."/>
            <person name="Land M."/>
            <person name="Hauser L."/>
            <person name="Kyrpides N."/>
            <person name="Mikhailova N."/>
            <person name="Nelson K."/>
            <person name="Gogarten J.P."/>
            <person name="Noll K."/>
            <person name="Richardson P."/>
        </authorList>
    </citation>
    <scope>NUCLEOTIDE SEQUENCE [LARGE SCALE GENOMIC DNA]</scope>
    <source>
        <strain evidence="2">ATCC 35602 / DSM 5306 / Rt17-B1</strain>
    </source>
</reference>
<gene>
    <name evidence="1" type="ordered locus">Fnod_1582</name>
</gene>
<dbReference type="AlphaFoldDB" id="A7HNE2"/>
<keyword evidence="1" id="KW-0167">Capsid protein</keyword>
<dbReference type="KEGG" id="fno:Fnod_1582"/>
<dbReference type="Proteomes" id="UP000002415">
    <property type="component" value="Chromosome"/>
</dbReference>
<reference evidence="1 2" key="2">
    <citation type="journal article" date="2009" name="Proc. Natl. Acad. Sci. U.S.A.">
        <title>On the chimeric nature, thermophilic origin, and phylogenetic placement of the Thermotogales.</title>
        <authorList>
            <person name="Zhaxybayeva O."/>
            <person name="Swithers K.S."/>
            <person name="Lapierre P."/>
            <person name="Fournier G.P."/>
            <person name="Bickhart D.M."/>
            <person name="DeBoy R.T."/>
            <person name="Nelson K.E."/>
            <person name="Nesbo C.L."/>
            <person name="Doolittle W.F."/>
            <person name="Gogarten J.P."/>
            <person name="Noll K.M."/>
        </authorList>
    </citation>
    <scope>NUCLEOTIDE SEQUENCE [LARGE SCALE GENOMIC DNA]</scope>
    <source>
        <strain evidence="2">ATCC 35602 / DSM 5306 / Rt17-B1</strain>
    </source>
</reference>
<dbReference type="EMBL" id="CP000771">
    <property type="protein sequence ID" value="ABS61425.1"/>
    <property type="molecule type" value="Genomic_DNA"/>
</dbReference>
<dbReference type="Pfam" id="PF08757">
    <property type="entry name" value="CotH"/>
    <property type="match status" value="1"/>
</dbReference>
<dbReference type="OrthoDB" id="9806464at2"/>